<evidence type="ECO:0000256" key="1">
    <source>
        <dbReference type="SAM" id="SignalP"/>
    </source>
</evidence>
<dbReference type="RefSeq" id="WP_065235930.1">
    <property type="nucleotide sequence ID" value="NZ_CAAAIU010000001.1"/>
</dbReference>
<sequence>MNIIKPNLGLSLFLTLLSAGIANAGVQKEEKVEKDDNRPPIGCYNSGYQFELQTLHLITGANGQNQSMYFLFNTLGQPVNLFQMRNEESSRSLYLNHVIGAHEWGILSTSEKKVKFICTIPDKKSQYGQVIDCAQSLRVCEYTNVKYGLNNRGNYWLVNSSTRNGAVSAVVHYGIIPGQ</sequence>
<comment type="caution">
    <text evidence="2">The sequence shown here is derived from an EMBL/GenBank/DDBJ whole genome shotgun (WGS) entry which is preliminary data.</text>
</comment>
<keyword evidence="1" id="KW-0732">Signal</keyword>
<evidence type="ECO:0000313" key="2">
    <source>
        <dbReference type="EMBL" id="KTC85901.1"/>
    </source>
</evidence>
<feature type="signal peptide" evidence="1">
    <location>
        <begin position="1"/>
        <end position="24"/>
    </location>
</feature>
<organism evidence="2 3">
    <name type="scientific">Legionella drozanskii LLAP-1</name>
    <dbReference type="NCBI Taxonomy" id="1212489"/>
    <lineage>
        <taxon>Bacteria</taxon>
        <taxon>Pseudomonadati</taxon>
        <taxon>Pseudomonadota</taxon>
        <taxon>Gammaproteobacteria</taxon>
        <taxon>Legionellales</taxon>
        <taxon>Legionellaceae</taxon>
        <taxon>Legionella</taxon>
    </lineage>
</organism>
<name>A0A0W0SRQ4_9GAMM</name>
<accession>A0A0W0SRQ4</accession>
<protein>
    <submittedName>
        <fullName evidence="2">Enhanced entry protein EnhB</fullName>
    </submittedName>
</protein>
<proteinExistence type="predicted"/>
<dbReference type="OrthoDB" id="5644080at2"/>
<feature type="chain" id="PRO_5006912272" evidence="1">
    <location>
        <begin position="25"/>
        <end position="179"/>
    </location>
</feature>
<dbReference type="EMBL" id="LNXY01000027">
    <property type="protein sequence ID" value="KTC85901.1"/>
    <property type="molecule type" value="Genomic_DNA"/>
</dbReference>
<dbReference type="PATRIC" id="fig|1212489.4.peg.2349"/>
<keyword evidence="3" id="KW-1185">Reference proteome</keyword>
<dbReference type="Proteomes" id="UP000054736">
    <property type="component" value="Unassembled WGS sequence"/>
</dbReference>
<dbReference type="AlphaFoldDB" id="A0A0W0SRQ4"/>
<gene>
    <name evidence="2" type="primary">enhB_2</name>
    <name evidence="2" type="ORF">Ldro_2226</name>
</gene>
<dbReference type="STRING" id="1212489.Ldro_2226"/>
<evidence type="ECO:0000313" key="3">
    <source>
        <dbReference type="Proteomes" id="UP000054736"/>
    </source>
</evidence>
<reference evidence="2 3" key="1">
    <citation type="submission" date="2015-11" db="EMBL/GenBank/DDBJ databases">
        <title>Genomic analysis of 38 Legionella species identifies large and diverse effector repertoires.</title>
        <authorList>
            <person name="Burstein D."/>
            <person name="Amaro F."/>
            <person name="Zusman T."/>
            <person name="Lifshitz Z."/>
            <person name="Cohen O."/>
            <person name="Gilbert J.A."/>
            <person name="Pupko T."/>
            <person name="Shuman H.A."/>
            <person name="Segal G."/>
        </authorList>
    </citation>
    <scope>NUCLEOTIDE SEQUENCE [LARGE SCALE GENOMIC DNA]</scope>
    <source>
        <strain evidence="2 3">ATCC 700990</strain>
    </source>
</reference>